<keyword evidence="1" id="KW-1133">Transmembrane helix</keyword>
<keyword evidence="1" id="KW-0472">Membrane</keyword>
<reference evidence="2 3" key="2">
    <citation type="submission" date="2018-11" db="EMBL/GenBank/DDBJ databases">
        <authorList>
            <consortium name="Pathogen Informatics"/>
        </authorList>
    </citation>
    <scope>NUCLEOTIDE SEQUENCE [LARGE SCALE GENOMIC DNA]</scope>
</reference>
<dbReference type="Proteomes" id="UP000267606">
    <property type="component" value="Unassembled WGS sequence"/>
</dbReference>
<feature type="transmembrane region" description="Helical" evidence="1">
    <location>
        <begin position="20"/>
        <end position="39"/>
    </location>
</feature>
<keyword evidence="3" id="KW-1185">Reference proteome</keyword>
<dbReference type="WBParaSite" id="OFLC_0001286601-mRNA-1">
    <property type="protein sequence ID" value="OFLC_0001286601-mRNA-1"/>
    <property type="gene ID" value="OFLC_0001286601"/>
</dbReference>
<reference evidence="4" key="1">
    <citation type="submission" date="2016-06" db="UniProtKB">
        <authorList>
            <consortium name="WormBaseParasite"/>
        </authorList>
    </citation>
    <scope>IDENTIFICATION</scope>
</reference>
<accession>A0A183HZF3</accession>
<feature type="transmembrane region" description="Helical" evidence="1">
    <location>
        <begin position="154"/>
        <end position="171"/>
    </location>
</feature>
<gene>
    <name evidence="2" type="ORF">OFLC_LOCUS12865</name>
</gene>
<name>A0A183HZF3_9BILA</name>
<dbReference type="EMBL" id="UZAJ01039957">
    <property type="protein sequence ID" value="VDP12341.1"/>
    <property type="molecule type" value="Genomic_DNA"/>
</dbReference>
<keyword evidence="1" id="KW-0812">Transmembrane</keyword>
<feature type="transmembrane region" description="Helical" evidence="1">
    <location>
        <begin position="83"/>
        <end position="102"/>
    </location>
</feature>
<protein>
    <submittedName>
        <fullName evidence="2 4">Uncharacterized protein</fullName>
    </submittedName>
</protein>
<organism evidence="4">
    <name type="scientific">Onchocerca flexuosa</name>
    <dbReference type="NCBI Taxonomy" id="387005"/>
    <lineage>
        <taxon>Eukaryota</taxon>
        <taxon>Metazoa</taxon>
        <taxon>Ecdysozoa</taxon>
        <taxon>Nematoda</taxon>
        <taxon>Chromadorea</taxon>
        <taxon>Rhabditida</taxon>
        <taxon>Spirurina</taxon>
        <taxon>Spiruromorpha</taxon>
        <taxon>Filarioidea</taxon>
        <taxon>Onchocercidae</taxon>
        <taxon>Onchocerca</taxon>
    </lineage>
</organism>
<sequence length="217" mass="26339">MFKLSHRLQSRLQNTWPRYKNIAFITLYIATLFPFQKFVKQSQMSNKNSNVEDYYGYWQLYPNNMRARRWFQQFEALKHGRPFCMRMLAALTVACHVAYYIYQFNAVNPEHRQDLKHVIWLKRKLPFCASMKQTKWFLKKYPNQYKAENMRTPILSFSCGVGFLSIVLVLYNRYCLDARKLPDGEAVDWRLMYYLKKHIPAFRNFGIPYREYKPDDF</sequence>
<proteinExistence type="predicted"/>
<evidence type="ECO:0000313" key="2">
    <source>
        <dbReference type="EMBL" id="VDP12341.1"/>
    </source>
</evidence>
<evidence type="ECO:0000313" key="4">
    <source>
        <dbReference type="WBParaSite" id="OFLC_0001286601-mRNA-1"/>
    </source>
</evidence>
<evidence type="ECO:0000256" key="1">
    <source>
        <dbReference type="SAM" id="Phobius"/>
    </source>
</evidence>
<dbReference type="AlphaFoldDB" id="A0A183HZF3"/>
<evidence type="ECO:0000313" key="3">
    <source>
        <dbReference type="Proteomes" id="UP000267606"/>
    </source>
</evidence>